<protein>
    <recommendedName>
        <fullName evidence="5">AAA+ ATPase domain-containing protein</fullName>
    </recommendedName>
</protein>
<dbReference type="Gene3D" id="3.40.50.300">
    <property type="entry name" value="P-loop containing nucleotide triphosphate hydrolases"/>
    <property type="match status" value="1"/>
</dbReference>
<keyword evidence="2" id="KW-0547">Nucleotide-binding</keyword>
<feature type="region of interest" description="Disordered" evidence="4">
    <location>
        <begin position="21"/>
        <end position="49"/>
    </location>
</feature>
<dbReference type="AlphaFoldDB" id="Q24X70"/>
<dbReference type="GO" id="GO:0016887">
    <property type="term" value="F:ATP hydrolysis activity"/>
    <property type="evidence" value="ECO:0007669"/>
    <property type="project" value="InterPro"/>
</dbReference>
<dbReference type="InterPro" id="IPR050773">
    <property type="entry name" value="CbxX/CfxQ_RuBisCO_ESX"/>
</dbReference>
<dbReference type="KEGG" id="dsy:DSY1583"/>
<dbReference type="CDD" id="cd00009">
    <property type="entry name" value="AAA"/>
    <property type="match status" value="1"/>
</dbReference>
<dbReference type="InterPro" id="IPR003593">
    <property type="entry name" value="AAA+_ATPase"/>
</dbReference>
<dbReference type="InterPro" id="IPR041627">
    <property type="entry name" value="AAA_lid_6"/>
</dbReference>
<gene>
    <name evidence="6" type="ordered locus">DSY1583</name>
</gene>
<accession>Q24X70</accession>
<keyword evidence="3" id="KW-0067">ATP-binding</keyword>
<name>Q24X70_DESHY</name>
<dbReference type="Gene3D" id="1.10.8.60">
    <property type="match status" value="1"/>
</dbReference>
<evidence type="ECO:0000259" key="5">
    <source>
        <dbReference type="SMART" id="SM00382"/>
    </source>
</evidence>
<evidence type="ECO:0000313" key="7">
    <source>
        <dbReference type="Proteomes" id="UP000001946"/>
    </source>
</evidence>
<feature type="domain" description="AAA+ ATPase" evidence="5">
    <location>
        <begin position="98"/>
        <end position="234"/>
    </location>
</feature>
<dbReference type="PANTHER" id="PTHR43392">
    <property type="entry name" value="AAA-TYPE ATPASE FAMILY PROTEIN / ANKYRIN REPEAT FAMILY PROTEIN"/>
    <property type="match status" value="1"/>
</dbReference>
<keyword evidence="7" id="KW-1185">Reference proteome</keyword>
<dbReference type="FunFam" id="3.40.50.300:FF:000216">
    <property type="entry name" value="Type VII secretion ATPase EccA"/>
    <property type="match status" value="1"/>
</dbReference>
<evidence type="ECO:0000256" key="1">
    <source>
        <dbReference type="ARBA" id="ARBA00010378"/>
    </source>
</evidence>
<comment type="similarity">
    <text evidence="1">Belongs to the CbxX/CfxQ family.</text>
</comment>
<dbReference type="InterPro" id="IPR003959">
    <property type="entry name" value="ATPase_AAA_core"/>
</dbReference>
<dbReference type="HOGENOM" id="CLU_008749_1_0_9"/>
<dbReference type="SUPFAM" id="SSF52540">
    <property type="entry name" value="P-loop containing nucleoside triphosphate hydrolases"/>
    <property type="match status" value="1"/>
</dbReference>
<dbReference type="InterPro" id="IPR027417">
    <property type="entry name" value="P-loop_NTPase"/>
</dbReference>
<sequence length="325" mass="36723">MSHLMGIRITFPSEKNQAPIVQTPRTERNAAIVDSSSELSRGRKAAHHSSENGTMAEIIAELNALVGLSTVKRLIHEIQAYIEIQKRRTREKLVAEPLVLHMIFRGNPGTGKTTVARLIGRLFKEMEVLQKGHIIECERADLVGEYIGHTAQKTRDMVKKALGGILFIDEAYSLARGGEKDFGKEAIDALVKAMEDHKTDLILILAGYKHEMEWFLQTNPGLRSRFPIHIDFPDYSIEELLSIGDSMLKTRQYQFTAEARDVFRFMLQGVLNSHPYAGNARLVRNMVEKAIRKQAVRLYAKPTSSREELMGILPCDLNLDDDDLK</sequence>
<evidence type="ECO:0000256" key="3">
    <source>
        <dbReference type="ARBA" id="ARBA00022840"/>
    </source>
</evidence>
<evidence type="ECO:0000313" key="6">
    <source>
        <dbReference type="EMBL" id="BAE83372.1"/>
    </source>
</evidence>
<evidence type="ECO:0000256" key="2">
    <source>
        <dbReference type="ARBA" id="ARBA00022741"/>
    </source>
</evidence>
<dbReference type="PANTHER" id="PTHR43392:SF2">
    <property type="entry name" value="AAA-TYPE ATPASE FAMILY PROTEIN _ ANKYRIN REPEAT FAMILY PROTEIN"/>
    <property type="match status" value="1"/>
</dbReference>
<dbReference type="Pfam" id="PF00004">
    <property type="entry name" value="AAA"/>
    <property type="match status" value="1"/>
</dbReference>
<evidence type="ECO:0000256" key="4">
    <source>
        <dbReference type="SAM" id="MobiDB-lite"/>
    </source>
</evidence>
<dbReference type="PRINTS" id="PR00819">
    <property type="entry name" value="CBXCFQXSUPER"/>
</dbReference>
<dbReference type="EMBL" id="AP008230">
    <property type="protein sequence ID" value="BAE83372.1"/>
    <property type="molecule type" value="Genomic_DNA"/>
</dbReference>
<dbReference type="Proteomes" id="UP000001946">
    <property type="component" value="Chromosome"/>
</dbReference>
<dbReference type="STRING" id="138119.DSY1583"/>
<dbReference type="InterPro" id="IPR000641">
    <property type="entry name" value="CbxX/CfxQ"/>
</dbReference>
<dbReference type="Pfam" id="PF17866">
    <property type="entry name" value="AAA_lid_6"/>
    <property type="match status" value="1"/>
</dbReference>
<dbReference type="SMART" id="SM00382">
    <property type="entry name" value="AAA"/>
    <property type="match status" value="1"/>
</dbReference>
<dbReference type="eggNOG" id="COG0464">
    <property type="taxonomic scope" value="Bacteria"/>
</dbReference>
<proteinExistence type="inferred from homology"/>
<reference evidence="6 7" key="1">
    <citation type="journal article" date="2006" name="J. Bacteriol.">
        <title>Complete genome sequence of the dehalorespiring bacterium Desulfitobacterium hafniense Y51 and comparison with Dehalococcoides ethenogenes 195.</title>
        <authorList>
            <person name="Nonaka H."/>
            <person name="Keresztes G."/>
            <person name="Shinoda Y."/>
            <person name="Ikenaga Y."/>
            <person name="Abe M."/>
            <person name="Naito K."/>
            <person name="Inatomi K."/>
            <person name="Furukawa K."/>
            <person name="Inui M."/>
            <person name="Yukawa H."/>
        </authorList>
    </citation>
    <scope>NUCLEOTIDE SEQUENCE [LARGE SCALE GENOMIC DNA]</scope>
    <source>
        <strain evidence="6 7">Y51</strain>
    </source>
</reference>
<dbReference type="GO" id="GO:0005524">
    <property type="term" value="F:ATP binding"/>
    <property type="evidence" value="ECO:0007669"/>
    <property type="project" value="UniProtKB-KW"/>
</dbReference>
<organism evidence="6 7">
    <name type="scientific">Desulfitobacterium hafniense (strain Y51)</name>
    <dbReference type="NCBI Taxonomy" id="138119"/>
    <lineage>
        <taxon>Bacteria</taxon>
        <taxon>Bacillati</taxon>
        <taxon>Bacillota</taxon>
        <taxon>Clostridia</taxon>
        <taxon>Eubacteriales</taxon>
        <taxon>Desulfitobacteriaceae</taxon>
        <taxon>Desulfitobacterium</taxon>
    </lineage>
</organism>